<protein>
    <submittedName>
        <fullName evidence="1">Uncharacterized protein</fullName>
    </submittedName>
</protein>
<gene>
    <name evidence="1" type="ORF">SAMN05443665_103958</name>
</gene>
<proteinExistence type="predicted"/>
<evidence type="ECO:0000313" key="2">
    <source>
        <dbReference type="Proteomes" id="UP000198318"/>
    </source>
</evidence>
<dbReference type="Proteomes" id="UP000198318">
    <property type="component" value="Unassembled WGS sequence"/>
</dbReference>
<dbReference type="RefSeq" id="WP_179271773.1">
    <property type="nucleotide sequence ID" value="NZ_FZOR01000039.1"/>
</dbReference>
<accession>A0A239NEJ0</accession>
<evidence type="ECO:0000313" key="1">
    <source>
        <dbReference type="EMBL" id="SNT52844.1"/>
    </source>
</evidence>
<organism evidence="1 2">
    <name type="scientific">Actinomadura meyerae</name>
    <dbReference type="NCBI Taxonomy" id="240840"/>
    <lineage>
        <taxon>Bacteria</taxon>
        <taxon>Bacillati</taxon>
        <taxon>Actinomycetota</taxon>
        <taxon>Actinomycetes</taxon>
        <taxon>Streptosporangiales</taxon>
        <taxon>Thermomonosporaceae</taxon>
        <taxon>Actinomadura</taxon>
    </lineage>
</organism>
<sequence>MFDILGEVIREWAARNPLPEDELGGVDDLADEMESFSERRAEATRRLLEE</sequence>
<keyword evidence="2" id="KW-1185">Reference proteome</keyword>
<dbReference type="EMBL" id="FZOR01000039">
    <property type="protein sequence ID" value="SNT52844.1"/>
    <property type="molecule type" value="Genomic_DNA"/>
</dbReference>
<dbReference type="AlphaFoldDB" id="A0A239NEJ0"/>
<name>A0A239NEJ0_9ACTN</name>
<reference evidence="1 2" key="1">
    <citation type="submission" date="2017-06" db="EMBL/GenBank/DDBJ databases">
        <authorList>
            <person name="Kim H.J."/>
            <person name="Triplett B.A."/>
        </authorList>
    </citation>
    <scope>NUCLEOTIDE SEQUENCE [LARGE SCALE GENOMIC DNA]</scope>
    <source>
        <strain evidence="1 2">DSM 44715</strain>
    </source>
</reference>